<evidence type="ECO:0000259" key="7">
    <source>
        <dbReference type="Pfam" id="PF09349"/>
    </source>
</evidence>
<dbReference type="NCBIfam" id="NF010372">
    <property type="entry name" value="PRK13798.1"/>
    <property type="match status" value="1"/>
</dbReference>
<gene>
    <name evidence="8" type="ORF">NGB36_18500</name>
</gene>
<dbReference type="InterPro" id="IPR018020">
    <property type="entry name" value="OHCU_decarboxylase"/>
</dbReference>
<comment type="pathway">
    <text evidence="2">Purine metabolism; urate degradation; (S)-allantoin from urate: step 3/3.</text>
</comment>
<proteinExistence type="predicted"/>
<comment type="caution">
    <text evidence="8">The sequence shown here is derived from an EMBL/GenBank/DDBJ whole genome shotgun (WGS) entry which is preliminary data.</text>
</comment>
<evidence type="ECO:0000313" key="9">
    <source>
        <dbReference type="Proteomes" id="UP001057702"/>
    </source>
</evidence>
<keyword evidence="9" id="KW-1185">Reference proteome</keyword>
<evidence type="ECO:0000256" key="1">
    <source>
        <dbReference type="ARBA" id="ARBA00001163"/>
    </source>
</evidence>
<dbReference type="GO" id="GO:0051997">
    <property type="term" value="F:2-oxo-4-hydroxy-4-carboxy-5-ureidoimidazoline decarboxylase activity"/>
    <property type="evidence" value="ECO:0007669"/>
    <property type="project" value="UniProtKB-EC"/>
</dbReference>
<dbReference type="Proteomes" id="UP001057702">
    <property type="component" value="Unassembled WGS sequence"/>
</dbReference>
<dbReference type="SUPFAM" id="SSF158694">
    <property type="entry name" value="UraD-Like"/>
    <property type="match status" value="1"/>
</dbReference>
<dbReference type="Gene3D" id="1.10.3330.10">
    <property type="entry name" value="Oxo-4-hydroxy-4-carboxy-5-ureidoimidazoline decarboxylase"/>
    <property type="match status" value="1"/>
</dbReference>
<dbReference type="PANTHER" id="PTHR43466:SF1">
    <property type="entry name" value="2-OXO-4-HYDROXY-4-CARBOXY-5-UREIDOIMIDAZOLINE DECARBOXYLASE-RELATED"/>
    <property type="match status" value="1"/>
</dbReference>
<feature type="domain" description="Oxo-4-hydroxy-4-carboxy-5-ureidoimidazoline decarboxylase" evidence="7">
    <location>
        <begin position="9"/>
        <end position="67"/>
    </location>
</feature>
<evidence type="ECO:0000313" key="8">
    <source>
        <dbReference type="EMBL" id="MCQ4082537.1"/>
    </source>
</evidence>
<accession>A0ABT1Q1B9</accession>
<evidence type="ECO:0000256" key="4">
    <source>
        <dbReference type="ARBA" id="ARBA00022631"/>
    </source>
</evidence>
<sequence>MRDGLSHLNSIPPKTAEAALLTCYGSLRWARRLAAHRPYPDLGALLAAADEAAYDMRPADLAEALANETALPHLPPTTLVGSAARTALHAAHAAYEARFGHVFVICLDPEHPGEHLDQVLTGIRARLGNEPDEERAVAAEELRGIARARLVRLVRSARP</sequence>
<evidence type="ECO:0000256" key="6">
    <source>
        <dbReference type="ARBA" id="ARBA00023239"/>
    </source>
</evidence>
<organism evidence="8 9">
    <name type="scientific">Streptomyces humicola</name>
    <dbReference type="NCBI Taxonomy" id="2953240"/>
    <lineage>
        <taxon>Bacteria</taxon>
        <taxon>Bacillati</taxon>
        <taxon>Actinomycetota</taxon>
        <taxon>Actinomycetes</taxon>
        <taxon>Kitasatosporales</taxon>
        <taxon>Streptomycetaceae</taxon>
        <taxon>Streptomyces</taxon>
    </lineage>
</organism>
<protein>
    <recommendedName>
        <fullName evidence="3">2-oxo-4-hydroxy-4-carboxy-5-ureidoimidazoline decarboxylase</fullName>
        <ecNumber evidence="3">4.1.1.97</ecNumber>
    </recommendedName>
</protein>
<keyword evidence="4" id="KW-0659">Purine metabolism</keyword>
<evidence type="ECO:0000256" key="5">
    <source>
        <dbReference type="ARBA" id="ARBA00022793"/>
    </source>
</evidence>
<comment type="catalytic activity">
    <reaction evidence="1">
        <text>5-hydroxy-2-oxo-4-ureido-2,5-dihydro-1H-imidazole-5-carboxylate + H(+) = (S)-allantoin + CO2</text>
        <dbReference type="Rhea" id="RHEA:26301"/>
        <dbReference type="ChEBI" id="CHEBI:15378"/>
        <dbReference type="ChEBI" id="CHEBI:15678"/>
        <dbReference type="ChEBI" id="CHEBI:16526"/>
        <dbReference type="ChEBI" id="CHEBI:58639"/>
        <dbReference type="EC" id="4.1.1.97"/>
    </reaction>
</comment>
<name>A0ABT1Q1B9_9ACTN</name>
<evidence type="ECO:0000256" key="2">
    <source>
        <dbReference type="ARBA" id="ARBA00004754"/>
    </source>
</evidence>
<dbReference type="PANTHER" id="PTHR43466">
    <property type="entry name" value="2-OXO-4-HYDROXY-4-CARBOXY-5-UREIDOIMIDAZOLINE DECARBOXYLASE-RELATED"/>
    <property type="match status" value="1"/>
</dbReference>
<dbReference type="EC" id="4.1.1.97" evidence="3"/>
<dbReference type="InterPro" id="IPR036778">
    <property type="entry name" value="OHCU_decarboxylase_sf"/>
</dbReference>
<dbReference type="EMBL" id="JANFNG010000014">
    <property type="protein sequence ID" value="MCQ4082537.1"/>
    <property type="molecule type" value="Genomic_DNA"/>
</dbReference>
<reference evidence="8" key="1">
    <citation type="submission" date="2022-06" db="EMBL/GenBank/DDBJ databases">
        <title>Draft genome sequence of Streptomyces sp. RB6PN25 isolated from peat swamp forest in Thailand.</title>
        <authorList>
            <person name="Duangmal K."/>
            <person name="Klaysubun C."/>
        </authorList>
    </citation>
    <scope>NUCLEOTIDE SEQUENCE</scope>
    <source>
        <strain evidence="8">RB6PN25</strain>
    </source>
</reference>
<keyword evidence="5" id="KW-0210">Decarboxylase</keyword>
<keyword evidence="6 8" id="KW-0456">Lyase</keyword>
<dbReference type="Pfam" id="PF09349">
    <property type="entry name" value="OHCU_decarbox"/>
    <property type="match status" value="2"/>
</dbReference>
<evidence type="ECO:0000256" key="3">
    <source>
        <dbReference type="ARBA" id="ARBA00012257"/>
    </source>
</evidence>
<feature type="domain" description="Oxo-4-hydroxy-4-carboxy-5-ureidoimidazoline decarboxylase" evidence="7">
    <location>
        <begin position="83"/>
        <end position="150"/>
    </location>
</feature>